<name>A0A0A6PCE1_9GAMM</name>
<dbReference type="EMBL" id="JSZA02000013">
    <property type="protein sequence ID" value="KHD08012.1"/>
    <property type="molecule type" value="Genomic_DNA"/>
</dbReference>
<evidence type="ECO:0000313" key="2">
    <source>
        <dbReference type="EMBL" id="KHD08012.1"/>
    </source>
</evidence>
<sequence length="184" mass="20610">MKRHEIEHLIRAAGAITDSNEIIVIGSQSILGLHPDAPDSLLKSREADLIPIQHLEHTDLIDGVIGELSPFDETFGYYADGVDKTTAILPDGWENRLVKIENDNTNNIVGWCLEPHDLMVSKLYAGRDKDIDFVSVAIDADIVDIELIRSRITMVSNNDNMREIVINRLGRIISNLKNRKTSDL</sequence>
<dbReference type="AlphaFoldDB" id="A0A0A6PCE1"/>
<feature type="domain" description="DUF6036" evidence="1">
    <location>
        <begin position="12"/>
        <end position="156"/>
    </location>
</feature>
<evidence type="ECO:0000313" key="3">
    <source>
        <dbReference type="Proteomes" id="UP000030428"/>
    </source>
</evidence>
<proteinExistence type="predicted"/>
<accession>A0A0A6PCE1</accession>
<evidence type="ECO:0000259" key="1">
    <source>
        <dbReference type="Pfam" id="PF19502"/>
    </source>
</evidence>
<dbReference type="Proteomes" id="UP000030428">
    <property type="component" value="Unassembled WGS sequence"/>
</dbReference>
<dbReference type="Pfam" id="PF19502">
    <property type="entry name" value="DUF6036"/>
    <property type="match status" value="1"/>
</dbReference>
<keyword evidence="3" id="KW-1185">Reference proteome</keyword>
<dbReference type="InterPro" id="IPR045792">
    <property type="entry name" value="DUF6036"/>
</dbReference>
<comment type="caution">
    <text evidence="2">The sequence shown here is derived from an EMBL/GenBank/DDBJ whole genome shotgun (WGS) entry which is preliminary data.</text>
</comment>
<reference evidence="2 3" key="1">
    <citation type="journal article" date="2016" name="Front. Microbiol.">
        <title>Single-Cell (Meta-)Genomics of a Dimorphic Candidatus Thiomargarita nelsonii Reveals Genomic Plasticity.</title>
        <authorList>
            <person name="Flood B.E."/>
            <person name="Fliss P."/>
            <person name="Jones D.S."/>
            <person name="Dick G.J."/>
            <person name="Jain S."/>
            <person name="Kaster A.K."/>
            <person name="Winkel M."/>
            <person name="Mussmann M."/>
            <person name="Bailey J."/>
        </authorList>
    </citation>
    <scope>NUCLEOTIDE SEQUENCE [LARGE SCALE GENOMIC DNA]</scope>
    <source>
        <strain evidence="2">Hydrate Ridge</strain>
    </source>
</reference>
<gene>
    <name evidence="2" type="ORF">PN36_04660</name>
</gene>
<organism evidence="2 3">
    <name type="scientific">Candidatus Thiomargarita nelsonii</name>
    <dbReference type="NCBI Taxonomy" id="1003181"/>
    <lineage>
        <taxon>Bacteria</taxon>
        <taxon>Pseudomonadati</taxon>
        <taxon>Pseudomonadota</taxon>
        <taxon>Gammaproteobacteria</taxon>
        <taxon>Thiotrichales</taxon>
        <taxon>Thiotrichaceae</taxon>
        <taxon>Thiomargarita</taxon>
    </lineage>
</organism>
<protein>
    <recommendedName>
        <fullName evidence="1">DUF6036 domain-containing protein</fullName>
    </recommendedName>
</protein>